<feature type="compositionally biased region" description="Low complexity" evidence="3">
    <location>
        <begin position="259"/>
        <end position="280"/>
    </location>
</feature>
<feature type="region of interest" description="Disordered" evidence="3">
    <location>
        <begin position="1670"/>
        <end position="1693"/>
    </location>
</feature>
<feature type="compositionally biased region" description="Pro residues" evidence="3">
    <location>
        <begin position="118"/>
        <end position="131"/>
    </location>
</feature>
<dbReference type="SUPFAM" id="SSF48065">
    <property type="entry name" value="DBL homology domain (DH-domain)"/>
    <property type="match status" value="2"/>
</dbReference>
<evidence type="ECO:0000259" key="4">
    <source>
        <dbReference type="PROSITE" id="PS50003"/>
    </source>
</evidence>
<name>A0A0C3PLR4_PHLG1</name>
<dbReference type="PROSITE" id="PS50003">
    <property type="entry name" value="PH_DOMAIN"/>
    <property type="match status" value="1"/>
</dbReference>
<evidence type="ECO:0000256" key="1">
    <source>
        <dbReference type="ARBA" id="ARBA00022553"/>
    </source>
</evidence>
<feature type="region of interest" description="Disordered" evidence="3">
    <location>
        <begin position="1166"/>
        <end position="1200"/>
    </location>
</feature>
<accession>A0A0C3PLR4</accession>
<dbReference type="SMART" id="SM00036">
    <property type="entry name" value="CNH"/>
    <property type="match status" value="1"/>
</dbReference>
<dbReference type="InterPro" id="IPR000219">
    <property type="entry name" value="DH_dom"/>
</dbReference>
<dbReference type="InterPro" id="IPR052233">
    <property type="entry name" value="Rho-type_GEFs"/>
</dbReference>
<dbReference type="OrthoDB" id="2272012at2759"/>
<evidence type="ECO:0000256" key="2">
    <source>
        <dbReference type="ARBA" id="ARBA00022658"/>
    </source>
</evidence>
<evidence type="ECO:0000313" key="7">
    <source>
        <dbReference type="EMBL" id="KIP07453.1"/>
    </source>
</evidence>
<dbReference type="Pfam" id="PF15405">
    <property type="entry name" value="PH_5"/>
    <property type="match status" value="1"/>
</dbReference>
<dbReference type="GO" id="GO:0005085">
    <property type="term" value="F:guanyl-nucleotide exchange factor activity"/>
    <property type="evidence" value="ECO:0007669"/>
    <property type="project" value="UniProtKB-KW"/>
</dbReference>
<feature type="compositionally biased region" description="Polar residues" evidence="3">
    <location>
        <begin position="64"/>
        <end position="74"/>
    </location>
</feature>
<dbReference type="InterPro" id="IPR035899">
    <property type="entry name" value="DBL_dom_sf"/>
</dbReference>
<dbReference type="InterPro" id="IPR001849">
    <property type="entry name" value="PH_domain"/>
</dbReference>
<feature type="compositionally biased region" description="Polar residues" evidence="3">
    <location>
        <begin position="308"/>
        <end position="326"/>
    </location>
</feature>
<dbReference type="Gene3D" id="2.30.29.30">
    <property type="entry name" value="Pleckstrin-homology domain (PH domain)/Phosphotyrosine-binding domain (PTB)"/>
    <property type="match status" value="1"/>
</dbReference>
<feature type="compositionally biased region" description="Polar residues" evidence="3">
    <location>
        <begin position="1186"/>
        <end position="1199"/>
    </location>
</feature>
<feature type="compositionally biased region" description="Low complexity" evidence="3">
    <location>
        <begin position="236"/>
        <end position="248"/>
    </location>
</feature>
<dbReference type="InterPro" id="IPR041675">
    <property type="entry name" value="PH_5"/>
</dbReference>
<gene>
    <name evidence="7" type="ORF">PHLGIDRAFT_127649</name>
</gene>
<evidence type="ECO:0008006" key="9">
    <source>
        <dbReference type="Google" id="ProtNLM"/>
    </source>
</evidence>
<evidence type="ECO:0000259" key="5">
    <source>
        <dbReference type="PROSITE" id="PS50010"/>
    </source>
</evidence>
<dbReference type="PROSITE" id="PS50010">
    <property type="entry name" value="DH_2"/>
    <property type="match status" value="2"/>
</dbReference>
<proteinExistence type="predicted"/>
<feature type="compositionally biased region" description="Polar residues" evidence="3">
    <location>
        <begin position="196"/>
        <end position="210"/>
    </location>
</feature>
<reference evidence="7 8" key="1">
    <citation type="journal article" date="2014" name="PLoS Genet.">
        <title>Analysis of the Phlebiopsis gigantea genome, transcriptome and secretome provides insight into its pioneer colonization strategies of wood.</title>
        <authorList>
            <person name="Hori C."/>
            <person name="Ishida T."/>
            <person name="Igarashi K."/>
            <person name="Samejima M."/>
            <person name="Suzuki H."/>
            <person name="Master E."/>
            <person name="Ferreira P."/>
            <person name="Ruiz-Duenas F.J."/>
            <person name="Held B."/>
            <person name="Canessa P."/>
            <person name="Larrondo L.F."/>
            <person name="Schmoll M."/>
            <person name="Druzhinina I.S."/>
            <person name="Kubicek C.P."/>
            <person name="Gaskell J.A."/>
            <person name="Kersten P."/>
            <person name="St John F."/>
            <person name="Glasner J."/>
            <person name="Sabat G."/>
            <person name="Splinter BonDurant S."/>
            <person name="Syed K."/>
            <person name="Yadav J."/>
            <person name="Mgbeahuruike A.C."/>
            <person name="Kovalchuk A."/>
            <person name="Asiegbu F.O."/>
            <person name="Lackner G."/>
            <person name="Hoffmeister D."/>
            <person name="Rencoret J."/>
            <person name="Gutierrez A."/>
            <person name="Sun H."/>
            <person name="Lindquist E."/>
            <person name="Barry K."/>
            <person name="Riley R."/>
            <person name="Grigoriev I.V."/>
            <person name="Henrissat B."/>
            <person name="Kues U."/>
            <person name="Berka R.M."/>
            <person name="Martinez A.T."/>
            <person name="Covert S.F."/>
            <person name="Blanchette R.A."/>
            <person name="Cullen D."/>
        </authorList>
    </citation>
    <scope>NUCLEOTIDE SEQUENCE [LARGE SCALE GENOMIC DNA]</scope>
    <source>
        <strain evidence="7 8">11061_1 CR5-6</strain>
    </source>
</reference>
<evidence type="ECO:0000259" key="6">
    <source>
        <dbReference type="PROSITE" id="PS50219"/>
    </source>
</evidence>
<protein>
    <recommendedName>
        <fullName evidence="9">Rho1 guanine nucleotide exchange factor 1</fullName>
    </recommendedName>
</protein>
<dbReference type="SUPFAM" id="SSF50729">
    <property type="entry name" value="PH domain-like"/>
    <property type="match status" value="1"/>
</dbReference>
<feature type="compositionally biased region" description="Polar residues" evidence="3">
    <location>
        <begin position="168"/>
        <end position="179"/>
    </location>
</feature>
<dbReference type="PANTHER" id="PTHR46572:SF1">
    <property type="entry name" value="RHO1 GUANINE NUCLEOTIDE EXCHANGE FACTOR TUS1"/>
    <property type="match status" value="1"/>
</dbReference>
<dbReference type="InterPro" id="IPR011993">
    <property type="entry name" value="PH-like_dom_sf"/>
</dbReference>
<dbReference type="Pfam" id="PF00621">
    <property type="entry name" value="RhoGEF"/>
    <property type="match status" value="2"/>
</dbReference>
<keyword evidence="2" id="KW-0344">Guanine-nucleotide releasing factor</keyword>
<keyword evidence="1" id="KW-0597">Phosphoprotein</keyword>
<feature type="region of interest" description="Disordered" evidence="3">
    <location>
        <begin position="439"/>
        <end position="461"/>
    </location>
</feature>
<keyword evidence="8" id="KW-1185">Reference proteome</keyword>
<feature type="domain" description="DH" evidence="5">
    <location>
        <begin position="647"/>
        <end position="831"/>
    </location>
</feature>
<feature type="compositionally biased region" description="Acidic residues" evidence="3">
    <location>
        <begin position="445"/>
        <end position="461"/>
    </location>
</feature>
<dbReference type="HOGENOM" id="CLU_001251_1_0_1"/>
<dbReference type="Pfam" id="PF00780">
    <property type="entry name" value="CNH"/>
    <property type="match status" value="1"/>
</dbReference>
<dbReference type="PANTHER" id="PTHR46572">
    <property type="entry name" value="RHO1 GDP-GTP EXCHANGE PROTEIN 1-RELATED"/>
    <property type="match status" value="1"/>
</dbReference>
<feature type="domain" description="DH" evidence="5">
    <location>
        <begin position="872"/>
        <end position="1063"/>
    </location>
</feature>
<feature type="region of interest" description="Disordered" evidence="3">
    <location>
        <begin position="1623"/>
        <end position="1642"/>
    </location>
</feature>
<evidence type="ECO:0000256" key="3">
    <source>
        <dbReference type="SAM" id="MobiDB-lite"/>
    </source>
</evidence>
<feature type="domain" description="PH" evidence="4">
    <location>
        <begin position="1098"/>
        <end position="1240"/>
    </location>
</feature>
<feature type="compositionally biased region" description="Polar residues" evidence="3">
    <location>
        <begin position="221"/>
        <end position="230"/>
    </location>
</feature>
<sequence>MSPAAAHSPPGDEELAALYNQVLIGFAEESPTSEHSPHRLPSPGEREHESAHNQFVGNGGDTPRSMQTKTARSTQPPPSPVGLPSSPRSLPTPVTTSPTQGRPVRRLPPIPGQASSMLPPPPPPPPPPTFPVPETNSSYYGGSSPEGNREKHDSYDSGRRLPYPPSQLAANGNGTTNGHASKYKGLPPDPRRPRQLPNTSRPTTADSIPSISMPIPDFGQPASSDWSLPSDNGAVSRHPSARSAPRSSYGYEDPPPRSPSSLDDMYASPDYSSPAPAPDSLRPGYASPEHLLRTQSSQGLAPVLPSLYSDSSYNLGRSPSTGSTQPPLGRNTSTTTTTTLDSTRSSSAYPDNDTLIFRSTSSAATTIDRGNSVGSYVSRSNSNGWAPPPPAKYETSPAIGSSYLQPQPGPSQAPVASSSGRSWKDNDILSRLQDIKRPLQLHEGYDEEEYYDDEDPSEDGDDRFFNPALLSHIAVRLRDKVPRGTHVKGSIPYERAFTGKDIVSTVQSQIQRDLLITHGISTNDRRASLQVARSLQSQLFFYEVEWGGKLLQDGVEDVYMFLDDQEGGSDTRIEQEELPTAVVTMLTKCYSVTCDDENPCYSYSCPRKRNALAAIPTQDAEQVEEKDEWASTVAPEVLYSLPKSEINRQNIIYKVISREKQYLRDLDTVESLFIRPLRAARPPIIRPSEIDDFIEEVFHNILDLRECNRRLLEVMFVRQREEAPVIHGIGDIFLDAATEFRLAYPAYLGNIPRSEKRLKEEMEHNAELRRFLEQCARHPDAHRLDLKHFLSRPSEHLQKYPTALEAICKETDDGNPDVEFLKEAIEAIKKLQTVAQLWTFQTAMNKGPSGKLEWYNLVPEEVRKAMPKKEAKRQSIIFELIKGEMDYVKDLENIDVMYVQPLREMDPPIVSRERLAQFIHDVYHNFDELHVHHRKMLNTLHEIQREEHPCIRTITAAIYDAVLNFREAYMEYIPHYPIAAYRIDDEMANNPAFADFVERCTRLPDARKLDMKNFINRPIPRLLRYELLLKGILEETPEGHDDRETIPQVLEAIKALGKETEPGVMSAKQKVEVWRYNSNLVFKPGEAIDMDLLNDSRSLIHTGKLLRQPDSGFEWSGWTELFVLLFDNYLVMTKPKDRDGQMKYQVYRRPIPLDLLTLANFTDPPTQRNAGLLRPRLRGGEKHDTGTPNQSTSPETATDSRAVFPCTIHHNGRLGGLWTVYAETAQTRNEWKQKLEEAIGLRKVVQESNKVFEVETLSADTFLVPSILPGASAQGWTHENAYTGKVTCSVPFNTADGRGLVAIGCAEGVWIGFRHDSRSMRRVLHLKMVTQCAMLEDFGIFLVLADKSLFAYHIEALVPSSPQSAHTSQTPQKLSGNKDVHFFSVGNLNGRTLVIYMKKKGLDSVFRVLEPVLGKINERAEAPRTFGSRLGLRSQRSEWFRVYRDFFLPSESFDLIFLKAKIVILCTKGFEIMDLTDFKSVTIPQRDDPRLEKLAKRCESCRPMGMFRSSKDEFLLCYDEFGLYVDRHGDPSRPGDLNKAVQTIEWEGTAEHVAWHPPYVLLFDSRFIEIRHVETGRLAQIIPGNDLRCIWDGRGAASNSNTPTTPGPEGWTEAISQEPRVHGVMNSADPAPAPSGPNRSAARPVAQHVFELIPTIPLYLPGSLSSPSQSMYFNQSNSPPHSPRLNPALSWRT</sequence>
<feature type="compositionally biased region" description="Low complexity" evidence="3">
    <location>
        <begin position="82"/>
        <end position="91"/>
    </location>
</feature>
<dbReference type="EMBL" id="KN840497">
    <property type="protein sequence ID" value="KIP07453.1"/>
    <property type="molecule type" value="Genomic_DNA"/>
</dbReference>
<feature type="region of interest" description="Disordered" evidence="3">
    <location>
        <begin position="22"/>
        <end position="423"/>
    </location>
</feature>
<dbReference type="PROSITE" id="PS50219">
    <property type="entry name" value="CNH"/>
    <property type="match status" value="1"/>
</dbReference>
<dbReference type="SMART" id="SM00325">
    <property type="entry name" value="RhoGEF"/>
    <property type="match status" value="2"/>
</dbReference>
<dbReference type="InterPro" id="IPR001180">
    <property type="entry name" value="CNH_dom"/>
</dbReference>
<feature type="compositionally biased region" description="Low complexity" evidence="3">
    <location>
        <begin position="332"/>
        <end position="347"/>
    </location>
</feature>
<dbReference type="Gene3D" id="1.20.900.10">
    <property type="entry name" value="Dbl homology (DH) domain"/>
    <property type="match status" value="2"/>
</dbReference>
<feature type="domain" description="CNH" evidence="6">
    <location>
        <begin position="1283"/>
        <end position="1597"/>
    </location>
</feature>
<dbReference type="STRING" id="745531.A0A0C3PLR4"/>
<organism evidence="7 8">
    <name type="scientific">Phlebiopsis gigantea (strain 11061_1 CR5-6)</name>
    <name type="common">White-rot fungus</name>
    <name type="synonym">Peniophora gigantea</name>
    <dbReference type="NCBI Taxonomy" id="745531"/>
    <lineage>
        <taxon>Eukaryota</taxon>
        <taxon>Fungi</taxon>
        <taxon>Dikarya</taxon>
        <taxon>Basidiomycota</taxon>
        <taxon>Agaricomycotina</taxon>
        <taxon>Agaricomycetes</taxon>
        <taxon>Polyporales</taxon>
        <taxon>Phanerochaetaceae</taxon>
        <taxon>Phlebiopsis</taxon>
    </lineage>
</organism>
<feature type="compositionally biased region" description="Polar residues" evidence="3">
    <location>
        <begin position="357"/>
        <end position="384"/>
    </location>
</feature>
<feature type="compositionally biased region" description="Basic and acidic residues" evidence="3">
    <location>
        <begin position="147"/>
        <end position="159"/>
    </location>
</feature>
<dbReference type="SMART" id="SM00233">
    <property type="entry name" value="PH"/>
    <property type="match status" value="1"/>
</dbReference>
<dbReference type="CDD" id="cd00160">
    <property type="entry name" value="RhoGEF"/>
    <property type="match status" value="2"/>
</dbReference>
<evidence type="ECO:0000313" key="8">
    <source>
        <dbReference type="Proteomes" id="UP000053257"/>
    </source>
</evidence>
<dbReference type="Proteomes" id="UP000053257">
    <property type="component" value="Unassembled WGS sequence"/>
</dbReference>